<evidence type="ECO:0000256" key="2">
    <source>
        <dbReference type="ARBA" id="ARBA00022771"/>
    </source>
</evidence>
<evidence type="ECO:0000256" key="4">
    <source>
        <dbReference type="PROSITE-ProRule" id="PRU00470"/>
    </source>
</evidence>
<proteinExistence type="predicted"/>
<feature type="compositionally biased region" description="Low complexity" evidence="5">
    <location>
        <begin position="219"/>
        <end position="232"/>
    </location>
</feature>
<evidence type="ECO:0000259" key="6">
    <source>
        <dbReference type="PROSITE" id="PS51141"/>
    </source>
</evidence>
<name>A0A9R1VEK3_LACSA</name>
<evidence type="ECO:0000313" key="8">
    <source>
        <dbReference type="Proteomes" id="UP000235145"/>
    </source>
</evidence>
<keyword evidence="8" id="KW-1185">Reference proteome</keyword>
<dbReference type="Proteomes" id="UP000235145">
    <property type="component" value="Unassembled WGS sequence"/>
</dbReference>
<dbReference type="InterPro" id="IPR044817">
    <property type="entry name" value="SBP-like"/>
</dbReference>
<reference evidence="7 8" key="1">
    <citation type="journal article" date="2017" name="Nat. Commun.">
        <title>Genome assembly with in vitro proximity ligation data and whole-genome triplication in lettuce.</title>
        <authorList>
            <person name="Reyes-Chin-Wo S."/>
            <person name="Wang Z."/>
            <person name="Yang X."/>
            <person name="Kozik A."/>
            <person name="Arikit S."/>
            <person name="Song C."/>
            <person name="Xia L."/>
            <person name="Froenicke L."/>
            <person name="Lavelle D.O."/>
            <person name="Truco M.J."/>
            <person name="Xia R."/>
            <person name="Zhu S."/>
            <person name="Xu C."/>
            <person name="Xu H."/>
            <person name="Xu X."/>
            <person name="Cox K."/>
            <person name="Korf I."/>
            <person name="Meyers B.C."/>
            <person name="Michelmore R.W."/>
        </authorList>
    </citation>
    <scope>NUCLEOTIDE SEQUENCE [LARGE SCALE GENOMIC DNA]</scope>
    <source>
        <strain evidence="8">cv. Salinas</strain>
        <tissue evidence="7">Seedlings</tissue>
    </source>
</reference>
<evidence type="ECO:0000313" key="7">
    <source>
        <dbReference type="EMBL" id="KAJ0203318.1"/>
    </source>
</evidence>
<dbReference type="EMBL" id="NBSK02000005">
    <property type="protein sequence ID" value="KAJ0203318.1"/>
    <property type="molecule type" value="Genomic_DNA"/>
</dbReference>
<protein>
    <recommendedName>
        <fullName evidence="6">SBP-type domain-containing protein</fullName>
    </recommendedName>
</protein>
<dbReference type="SUPFAM" id="SSF103612">
    <property type="entry name" value="SBT domain"/>
    <property type="match status" value="1"/>
</dbReference>
<dbReference type="GO" id="GO:0000976">
    <property type="term" value="F:transcription cis-regulatory region binding"/>
    <property type="evidence" value="ECO:0000318"/>
    <property type="project" value="GO_Central"/>
</dbReference>
<dbReference type="InterPro" id="IPR036893">
    <property type="entry name" value="SBP_sf"/>
</dbReference>
<dbReference type="GO" id="GO:0001216">
    <property type="term" value="F:DNA-binding transcription activator activity"/>
    <property type="evidence" value="ECO:0000318"/>
    <property type="project" value="GO_Central"/>
</dbReference>
<accession>A0A9R1VEK3</accession>
<comment type="caution">
    <text evidence="7">The sequence shown here is derived from an EMBL/GenBank/DDBJ whole genome shotgun (WGS) entry which is preliminary data.</text>
</comment>
<dbReference type="GO" id="GO:0008270">
    <property type="term" value="F:zinc ion binding"/>
    <property type="evidence" value="ECO:0007669"/>
    <property type="project" value="UniProtKB-KW"/>
</dbReference>
<feature type="region of interest" description="Disordered" evidence="5">
    <location>
        <begin position="179"/>
        <end position="235"/>
    </location>
</feature>
<dbReference type="InterPro" id="IPR004333">
    <property type="entry name" value="SBP_dom"/>
</dbReference>
<dbReference type="Gene3D" id="4.10.1100.10">
    <property type="entry name" value="Transcription factor, SBP-box domain"/>
    <property type="match status" value="1"/>
</dbReference>
<dbReference type="GO" id="GO:0005634">
    <property type="term" value="C:nucleus"/>
    <property type="evidence" value="ECO:0000318"/>
    <property type="project" value="GO_Central"/>
</dbReference>
<dbReference type="PANTHER" id="PTHR31251:SF206">
    <property type="entry name" value="TRANSCRIPTION FACTOR, SBP-BOX-RELATED"/>
    <property type="match status" value="1"/>
</dbReference>
<organism evidence="7 8">
    <name type="scientific">Lactuca sativa</name>
    <name type="common">Garden lettuce</name>
    <dbReference type="NCBI Taxonomy" id="4236"/>
    <lineage>
        <taxon>Eukaryota</taxon>
        <taxon>Viridiplantae</taxon>
        <taxon>Streptophyta</taxon>
        <taxon>Embryophyta</taxon>
        <taxon>Tracheophyta</taxon>
        <taxon>Spermatophyta</taxon>
        <taxon>Magnoliopsida</taxon>
        <taxon>eudicotyledons</taxon>
        <taxon>Gunneridae</taxon>
        <taxon>Pentapetalae</taxon>
        <taxon>asterids</taxon>
        <taxon>campanulids</taxon>
        <taxon>Asterales</taxon>
        <taxon>Asteraceae</taxon>
        <taxon>Cichorioideae</taxon>
        <taxon>Cichorieae</taxon>
        <taxon>Lactucinae</taxon>
        <taxon>Lactuca</taxon>
    </lineage>
</organism>
<feature type="compositionally biased region" description="Basic residues" evidence="5">
    <location>
        <begin position="179"/>
        <end position="194"/>
    </location>
</feature>
<dbReference type="PANTHER" id="PTHR31251">
    <property type="entry name" value="SQUAMOSA PROMOTER-BINDING-LIKE PROTEIN 4"/>
    <property type="match status" value="1"/>
</dbReference>
<dbReference type="Pfam" id="PF03110">
    <property type="entry name" value="SBP"/>
    <property type="match status" value="1"/>
</dbReference>
<dbReference type="AlphaFoldDB" id="A0A9R1VEK3"/>
<feature type="domain" description="SBP-type" evidence="6">
    <location>
        <begin position="125"/>
        <end position="195"/>
    </location>
</feature>
<evidence type="ECO:0000256" key="5">
    <source>
        <dbReference type="SAM" id="MobiDB-lite"/>
    </source>
</evidence>
<sequence length="340" mass="38128">MGFGSLHSTHPETDALALEVSLCQYASICCFEGNKKSICYPPHNFKKIFALVLVVTMEWNWEIEMPKSLPISSHENDDHHYSFSGLVEEGAVISGEALIGLKLGRASSCSPVVKRTRGSYQSSHLARCQVEGCNLDLASAKDYHRRHRICSDHSKSPKVVVAGMERRLHELSEFDEKKRSCRRRLSAHNARRRRPQSEDTSFNSTNRRAHMSFLVNKGSTPSPNSTPQSSSNFIGRGLDVIHSNGTLSDRSSFHGVMHRNVNHEGLESNSNMIYTMEAQHAFSLQTTTSWGFNGPGEPSSFDQFIHGNNIDLTQNEMPLELQNSCNDQIPPHNFDYFSSD</sequence>
<evidence type="ECO:0000256" key="1">
    <source>
        <dbReference type="ARBA" id="ARBA00022723"/>
    </source>
</evidence>
<keyword evidence="2 4" id="KW-0863">Zinc-finger</keyword>
<evidence type="ECO:0000256" key="3">
    <source>
        <dbReference type="ARBA" id="ARBA00022833"/>
    </source>
</evidence>
<keyword evidence="3" id="KW-0862">Zinc</keyword>
<keyword evidence="1" id="KW-0479">Metal-binding</keyword>
<gene>
    <name evidence="7" type="ORF">LSAT_V11C500258270</name>
</gene>
<dbReference type="PROSITE" id="PS51141">
    <property type="entry name" value="ZF_SBP"/>
    <property type="match status" value="1"/>
</dbReference>